<dbReference type="InterPro" id="IPR001633">
    <property type="entry name" value="EAL_dom"/>
</dbReference>
<keyword evidence="5" id="KW-1133">Transmembrane helix</keyword>
<dbReference type="PROSITE" id="PS50112">
    <property type="entry name" value="PAS"/>
    <property type="match status" value="1"/>
</dbReference>
<dbReference type="InterPro" id="IPR029787">
    <property type="entry name" value="Nucleotide_cyclase"/>
</dbReference>
<dbReference type="PROSITE" id="PS50887">
    <property type="entry name" value="GGDEF"/>
    <property type="match status" value="1"/>
</dbReference>
<dbReference type="NCBIfam" id="TIGR00229">
    <property type="entry name" value="sensory_box"/>
    <property type="match status" value="1"/>
</dbReference>
<organism evidence="10 11">
    <name type="scientific">Vreelandella rituensis</name>
    <dbReference type="NCBI Taxonomy" id="2282306"/>
    <lineage>
        <taxon>Bacteria</taxon>
        <taxon>Pseudomonadati</taxon>
        <taxon>Pseudomonadota</taxon>
        <taxon>Gammaproteobacteria</taxon>
        <taxon>Oceanospirillales</taxon>
        <taxon>Halomonadaceae</taxon>
        <taxon>Vreelandella</taxon>
    </lineage>
</organism>
<dbReference type="Gene3D" id="3.20.20.450">
    <property type="entry name" value="EAL domain"/>
    <property type="match status" value="1"/>
</dbReference>
<dbReference type="PROSITE" id="PS50113">
    <property type="entry name" value="PAC"/>
    <property type="match status" value="1"/>
</dbReference>
<dbReference type="SUPFAM" id="SSF55785">
    <property type="entry name" value="PYP-like sensor domain (PAS domain)"/>
    <property type="match status" value="1"/>
</dbReference>
<feature type="domain" description="GGDEF" evidence="9">
    <location>
        <begin position="523"/>
        <end position="656"/>
    </location>
</feature>
<comment type="caution">
    <text evidence="10">The sequence shown here is derived from an EMBL/GenBank/DDBJ whole genome shotgun (WGS) entry which is preliminary data.</text>
</comment>
<dbReference type="InterPro" id="IPR000014">
    <property type="entry name" value="PAS"/>
</dbReference>
<sequence>MRLAKGIGYVLMIAGGLHVLYHVLDAWRWMPVSLSGLSIYSYQQATVMAGVFAVLAGMVLWVNPQGGHAMFKRMGRFTLSVGVMGVVLACSGWFLLAQQNLTTLDQHGKTLLHQFESNIAQTLQERLALLQRQAERWQVPPYLPNDRLWQRETESYLRDYPELASLWLFDENRRLLRHAMQSAQTSTQGAMPVLNRAMLDWQHQLMPSSTIQVSSITQAEGRPVVWLTFPLVVEDNHTAWLRAELDVSALLNRSAFQVTDDTSMQVHAEDQLLFSSRPLADPQQWYPLVAQKAVLPHVGSWQMSSYLDTRELKRLGMLPTLLWLTVLVFTFLLMGSQQLHHLSVRSGQRLSVKHDDLQETLKVLRILERGVNASINGVMVADAKQTDYPVIYVNKAFERITGYPSEEVLGRNCRFLQGPDTEASAVHAVREALHDQYEVQVVLLNYRKDGTSFWNELFISPVLNEEGAVTHFVSIQHDISAQREYEAQLAFNASHDALTGLPNRSLFEDRLKQASRIAGRYEHKLAVLFLDLDGFKPINDNLGHQLGDQVLNEVTQRITDALRPGETVARFGGDEFVILLPELAYEEDVISVVEQLLVSIALPYRIDESDIRLTASIGLTIADGLLENPLEMIQQADLAMCQAKRQGRNTYQWFTCDLNTQESQRVVLRNELQTAIEKQQFELFYQPQVHAFSGQVIGFEALIRWKHPQRGYISPVEFIGLAEDTGQIIAISDWVLATACRDNVRLNSMQIGAFTMAVNISPMQFQRGNFIRSVRESLERTGLPANLLELELTEGILMENAEHAIDALHKLRREGIRIAIDDFGTGFSSLSYLKRLPIDKIKIDRSFVNDVISDQRDAAIIQGILSMAYHLQLGVVAEGIETQGQYAYLRKHGCNWLQGYYFARPMPLATLEIYLEEQHQAYQLNLARQRSDETEQTLMRGHEADT</sequence>
<dbReference type="InterPro" id="IPR043128">
    <property type="entry name" value="Rev_trsase/Diguanyl_cyclase"/>
</dbReference>
<feature type="domain" description="EAL" evidence="8">
    <location>
        <begin position="665"/>
        <end position="919"/>
    </location>
</feature>
<dbReference type="InterPro" id="IPR000700">
    <property type="entry name" value="PAS-assoc_C"/>
</dbReference>
<dbReference type="EMBL" id="QPIJ01000007">
    <property type="protein sequence ID" value="RCV92971.1"/>
    <property type="molecule type" value="Genomic_DNA"/>
</dbReference>
<dbReference type="CDD" id="cd01949">
    <property type="entry name" value="GGDEF"/>
    <property type="match status" value="1"/>
</dbReference>
<dbReference type="InterPro" id="IPR035965">
    <property type="entry name" value="PAS-like_dom_sf"/>
</dbReference>
<dbReference type="Pfam" id="PF00563">
    <property type="entry name" value="EAL"/>
    <property type="match status" value="1"/>
</dbReference>
<dbReference type="SUPFAM" id="SSF55073">
    <property type="entry name" value="Nucleotide cyclase"/>
    <property type="match status" value="1"/>
</dbReference>
<feature type="domain" description="PAC" evidence="7">
    <location>
        <begin position="437"/>
        <end position="491"/>
    </location>
</feature>
<evidence type="ECO:0000256" key="2">
    <source>
        <dbReference type="ARBA" id="ARBA00012282"/>
    </source>
</evidence>
<dbReference type="AlphaFoldDB" id="A0A368U7U3"/>
<dbReference type="NCBIfam" id="TIGR00254">
    <property type="entry name" value="GGDEF"/>
    <property type="match status" value="1"/>
</dbReference>
<evidence type="ECO:0000259" key="7">
    <source>
        <dbReference type="PROSITE" id="PS50113"/>
    </source>
</evidence>
<dbReference type="InterPro" id="IPR001610">
    <property type="entry name" value="PAC"/>
</dbReference>
<dbReference type="OrthoDB" id="9804951at2"/>
<evidence type="ECO:0000256" key="5">
    <source>
        <dbReference type="SAM" id="Phobius"/>
    </source>
</evidence>
<reference evidence="10 11" key="1">
    <citation type="submission" date="2018-07" db="EMBL/GenBank/DDBJ databases">
        <title>Halomonas rutogse sp. nov., isolated from Lake TangqianCo on Tibetan Plateau.</title>
        <authorList>
            <person name="Lu H."/>
            <person name="Xing P."/>
            <person name="Wu Q."/>
        </authorList>
    </citation>
    <scope>NUCLEOTIDE SEQUENCE [LARGE SCALE GENOMIC DNA]</scope>
    <source>
        <strain evidence="10 11">TQ8S</strain>
    </source>
</reference>
<dbReference type="CDD" id="cd18773">
    <property type="entry name" value="PDC1_HK_sensor"/>
    <property type="match status" value="1"/>
</dbReference>
<comment type="cofactor">
    <cofactor evidence="1">
        <name>Mg(2+)</name>
        <dbReference type="ChEBI" id="CHEBI:18420"/>
    </cofactor>
</comment>
<evidence type="ECO:0000256" key="1">
    <source>
        <dbReference type="ARBA" id="ARBA00001946"/>
    </source>
</evidence>
<keyword evidence="3" id="KW-0973">c-di-GMP</keyword>
<dbReference type="FunFam" id="3.30.70.270:FF:000001">
    <property type="entry name" value="Diguanylate cyclase domain protein"/>
    <property type="match status" value="1"/>
</dbReference>
<evidence type="ECO:0000259" key="8">
    <source>
        <dbReference type="PROSITE" id="PS50883"/>
    </source>
</evidence>
<dbReference type="PROSITE" id="PS50883">
    <property type="entry name" value="EAL"/>
    <property type="match status" value="1"/>
</dbReference>
<evidence type="ECO:0000259" key="9">
    <source>
        <dbReference type="PROSITE" id="PS50887"/>
    </source>
</evidence>
<dbReference type="GO" id="GO:0071732">
    <property type="term" value="P:cellular response to nitric oxide"/>
    <property type="evidence" value="ECO:0007669"/>
    <property type="project" value="UniProtKB-ARBA"/>
</dbReference>
<comment type="catalytic activity">
    <reaction evidence="4">
        <text>3',3'-c-di-GMP + H2O = 5'-phosphoguanylyl(3'-&gt;5')guanosine + H(+)</text>
        <dbReference type="Rhea" id="RHEA:24902"/>
        <dbReference type="ChEBI" id="CHEBI:15377"/>
        <dbReference type="ChEBI" id="CHEBI:15378"/>
        <dbReference type="ChEBI" id="CHEBI:58754"/>
        <dbReference type="ChEBI" id="CHEBI:58805"/>
        <dbReference type="EC" id="3.1.4.52"/>
    </reaction>
    <physiologicalReaction direction="left-to-right" evidence="4">
        <dbReference type="Rhea" id="RHEA:24903"/>
    </physiologicalReaction>
</comment>
<feature type="transmembrane region" description="Helical" evidence="5">
    <location>
        <begin position="74"/>
        <end position="96"/>
    </location>
</feature>
<dbReference type="Pfam" id="PF00990">
    <property type="entry name" value="GGDEF"/>
    <property type="match status" value="1"/>
</dbReference>
<dbReference type="FunFam" id="3.20.20.450:FF:000001">
    <property type="entry name" value="Cyclic di-GMP phosphodiesterase yahA"/>
    <property type="match status" value="1"/>
</dbReference>
<dbReference type="SMART" id="SM00052">
    <property type="entry name" value="EAL"/>
    <property type="match status" value="1"/>
</dbReference>
<evidence type="ECO:0000256" key="4">
    <source>
        <dbReference type="ARBA" id="ARBA00051114"/>
    </source>
</evidence>
<keyword evidence="5" id="KW-0472">Membrane</keyword>
<dbReference type="PANTHER" id="PTHR44757:SF2">
    <property type="entry name" value="BIOFILM ARCHITECTURE MAINTENANCE PROTEIN MBAA"/>
    <property type="match status" value="1"/>
</dbReference>
<keyword evidence="5" id="KW-0812">Transmembrane</keyword>
<dbReference type="CDD" id="cd01948">
    <property type="entry name" value="EAL"/>
    <property type="match status" value="1"/>
</dbReference>
<evidence type="ECO:0000259" key="6">
    <source>
        <dbReference type="PROSITE" id="PS50112"/>
    </source>
</evidence>
<evidence type="ECO:0000313" key="10">
    <source>
        <dbReference type="EMBL" id="RCV92971.1"/>
    </source>
</evidence>
<dbReference type="GO" id="GO:0071111">
    <property type="term" value="F:cyclic-guanylate-specific phosphodiesterase activity"/>
    <property type="evidence" value="ECO:0007669"/>
    <property type="project" value="UniProtKB-EC"/>
</dbReference>
<feature type="transmembrane region" description="Helical" evidence="5">
    <location>
        <begin position="44"/>
        <end position="62"/>
    </location>
</feature>
<dbReference type="CDD" id="cd00130">
    <property type="entry name" value="PAS"/>
    <property type="match status" value="1"/>
</dbReference>
<dbReference type="Proteomes" id="UP000253204">
    <property type="component" value="Unassembled WGS sequence"/>
</dbReference>
<protein>
    <recommendedName>
        <fullName evidence="2">cyclic-guanylate-specific phosphodiesterase</fullName>
        <ecNumber evidence="2">3.1.4.52</ecNumber>
    </recommendedName>
</protein>
<gene>
    <name evidence="10" type="ORF">DU506_04950</name>
</gene>
<dbReference type="InterPro" id="IPR035919">
    <property type="entry name" value="EAL_sf"/>
</dbReference>
<keyword evidence="11" id="KW-1185">Reference proteome</keyword>
<dbReference type="Pfam" id="PF13426">
    <property type="entry name" value="PAS_9"/>
    <property type="match status" value="1"/>
</dbReference>
<dbReference type="SUPFAM" id="SSF141868">
    <property type="entry name" value="EAL domain-like"/>
    <property type="match status" value="1"/>
</dbReference>
<dbReference type="PANTHER" id="PTHR44757">
    <property type="entry name" value="DIGUANYLATE CYCLASE DGCP"/>
    <property type="match status" value="1"/>
</dbReference>
<feature type="domain" description="PAS" evidence="6">
    <location>
        <begin position="363"/>
        <end position="436"/>
    </location>
</feature>
<dbReference type="Gene3D" id="3.30.450.20">
    <property type="entry name" value="PAS domain"/>
    <property type="match status" value="1"/>
</dbReference>
<proteinExistence type="predicted"/>
<feature type="transmembrane region" description="Helical" evidence="5">
    <location>
        <begin position="7"/>
        <end position="24"/>
    </location>
</feature>
<evidence type="ECO:0000256" key="3">
    <source>
        <dbReference type="ARBA" id="ARBA00022636"/>
    </source>
</evidence>
<dbReference type="SMART" id="SM00086">
    <property type="entry name" value="PAC"/>
    <property type="match status" value="1"/>
</dbReference>
<dbReference type="Gene3D" id="3.30.70.270">
    <property type="match status" value="1"/>
</dbReference>
<name>A0A368U7U3_9GAMM</name>
<dbReference type="SMART" id="SM00091">
    <property type="entry name" value="PAS"/>
    <property type="match status" value="1"/>
</dbReference>
<evidence type="ECO:0000313" key="11">
    <source>
        <dbReference type="Proteomes" id="UP000253204"/>
    </source>
</evidence>
<accession>A0A368U7U3</accession>
<dbReference type="InterPro" id="IPR000160">
    <property type="entry name" value="GGDEF_dom"/>
</dbReference>
<dbReference type="InterPro" id="IPR052155">
    <property type="entry name" value="Biofilm_reg_signaling"/>
</dbReference>
<dbReference type="SMART" id="SM00267">
    <property type="entry name" value="GGDEF"/>
    <property type="match status" value="1"/>
</dbReference>
<dbReference type="EC" id="3.1.4.52" evidence="2"/>